<evidence type="ECO:0000256" key="4">
    <source>
        <dbReference type="ARBA" id="ARBA00023136"/>
    </source>
</evidence>
<dbReference type="Proteomes" id="UP001190700">
    <property type="component" value="Unassembled WGS sequence"/>
</dbReference>
<evidence type="ECO:0000259" key="8">
    <source>
        <dbReference type="Pfam" id="PF16403"/>
    </source>
</evidence>
<feature type="domain" description="Pesticidal crystal protein Cry22Aa Ig-like" evidence="8">
    <location>
        <begin position="195"/>
        <end position="272"/>
    </location>
</feature>
<dbReference type="InterPro" id="IPR013783">
    <property type="entry name" value="Ig-like_fold"/>
</dbReference>
<evidence type="ECO:0000256" key="2">
    <source>
        <dbReference type="ARBA" id="ARBA00022692"/>
    </source>
</evidence>
<sequence>MTPSFVVGGFQADMEAAAGAGATVSITSVVAGSVVVNFVTVFESTDAAAASSSFAETLTNSAATIFTSDAFDAVGEIAAGEVSVLTLDSPPSPPLPPRYPPPCPPPFPPPPSAPPPLPPPPRPPPPCPPPPSSPPLPLSPPLPPAPYISIHPPPPWPTPPHKPPPPPMVQVQELVYETEVVTYEDEPEDVTPPVITIKGNLQATVTQRETYKDDGATAIDAVDGFVMVTAAGIDLVDTSVPTGKDGALAFSITYSASDAAFNSASVTREVTVVSPCEEPSYLCENIDTCASCTVTATNTTCMCFDTDVTGEAEVPVEPEYVPPVDVTPPVLELLAGDGVWGLTDAGITIVIHHVVIYEAFEEPGYHAYDLVEHQGNPMEEDLSSEVARDGFSTVDTSVITPADAPYVITYDVQDAAGNPAPTVRRRVYVTNPCGAEEFPCVDGSCSVSQLCQSIDFEEPEEDVVVNHVPVITMVGSAEVEIEQFRPYTKCTPESPLAAVCDRGATATDPEDGNLDALILACSPDGKSYKWAKKGVEGCAVDTSIAGTYTIEYSVYDSDGASASTARNVTVKAVCPIGDVLCDDKLTCSDAGVCFSNLNSSNLGEEEVVDPPPTISLNTHALVGANVDIKQLDPWVLCSWGQVPETDALCDPGVTAMDDGVNITAKVLVCPPSSCLDLGCPGHELATKGVAACIDTVSDPVPRIVEIQFMVFDDAIPAQNASVTRMVTVLSKCESDEVLCGDLSCSAIPCEDREALLTTTPDDVTPPEVDLLGASEVIVTYNEASPLRFSPCQSIAQTDGCYATAWDAVDGDLSAALTVAETTPCATTSCTKCAIDQVYLGTCFPGTYTYTYSATDAARNTNTTTLTVNVAEQGVLSTTASTSRGDARERGGERPARLGVMLGSAAGEPARLGVMLGERGGERPARLGVNLGNEMQQAEAQTTAALLLNSSSADAAAFSSGIASMLNAESSSAGLPVAPADVLITGATAQASGQYYDVAVQFSVSAATASVSASSGGRRLQQSSGDTPLAARMQDLTTVLSLSGSTGTMSSYMETAAAEANATSLPTAVEAVAAVAQEQVTAAVDYEAGISSMLWAEVASLEAAGDAMAETLALTLEVLPDAVADPEAWLSSKLELWAHLLDIDVGDVNSITDSLDLIMTNQDKMARNTTIVSSALAQAELERTQQHDNNALTLLGDDLSALSSSAPAPPPLAPSADNGLSEEEIRATCNVPTTGEMEYHFSVSLYAYDSPPSPPLNITLSPPPPPPPPPSPLPPTDDTRNDGFAGRALRTVPESLGGRRRLQGRGGGGASTFTDLAPGSSGKDEDDEDKNEENLDLGRGVFFIPGEDYKKGRYVARVNRVVNGVLVKLSYMVGEECEDRFSDDLEMTCFSEAPAMDHPAPFGKDPVLALGSELTDGDVLDSMDEFYNTSEGSGWVEFKTTGPTLAHPFMTRDVPSWAPNVYPVFFDQYTTAIQNIRLLGYMLYGQYFLEETSKAVKVEMLTWNSDQSSLVYSTVRFETKQGGVVETSYDATVVHFMDPRHADYFETAVIFAWIFIAVGVVSVQFYKFVRHLGSCKLQSRALLTGLFTYVSQQDNGMRMVQAAWIAICVLQYLYVQWRCYNIHLQDRFDIYDNSYATANWLLPSKKESTEVVAADTTADVDEGAYRWKLEDDERGIQDFADQMNDVQALAASCTAFSLMCCVQMYLLGLDFFRRVRFHPRLSFTMDAICYSAMDLFNFFIVVGITTVATATLALVTFGPFSESFSTIMDSTMYCFLLITSGDSEAFIVLMLDMRHLEVGGLVKASCYMLYVGFPLFSFLILTNFLLAIIDEGRQKVMHMQEGCNSFFYETLNEIEAVCKRKMRRQWPQKRKTYQLLTAVLEMKMNQSWRSISKRQVLNMGAIHDNILREAAQNFGKKKPNMHALTSPEDLKELVHSRSARAWQRVADKMDLVDKVTKGAVTALLNTNPIVKPEHDLGPTAAAAANAFKKVKQSVDKEESVSIEDAIQTMKLRWSFLASCRIPENTKASKLQEALMPEVPRKLGPWKQHHLRDVSEAHRKLCRALGKCNQRVAELLKDPRLEAAMPKAAEIEVVELKSIRLHPREVQNLQDRSIFVKTAITAWAESAPPPTKELNHLMVSQASSGWRNNHAVRSNAAAALGLSGITVDDEVNAGGEKYSDMLVGGFLSQFQRSTSRGRLLPPLSMPGKSKLRLQGFNQFNQ</sequence>
<feature type="transmembrane region" description="Helical" evidence="6">
    <location>
        <begin position="1806"/>
        <end position="1828"/>
    </location>
</feature>
<feature type="transmembrane region" description="Helical" evidence="6">
    <location>
        <begin position="1771"/>
        <end position="1790"/>
    </location>
</feature>
<evidence type="ECO:0000256" key="6">
    <source>
        <dbReference type="SAM" id="Phobius"/>
    </source>
</evidence>
<proteinExistence type="predicted"/>
<dbReference type="GO" id="GO:0005884">
    <property type="term" value="C:actin filament"/>
    <property type="evidence" value="ECO:0007669"/>
    <property type="project" value="TreeGrafter"/>
</dbReference>
<dbReference type="Gene3D" id="2.60.40.10">
    <property type="entry name" value="Immunoglobulins"/>
    <property type="match status" value="3"/>
</dbReference>
<dbReference type="InterPro" id="IPR013122">
    <property type="entry name" value="PKD1_2_channel"/>
</dbReference>
<evidence type="ECO:0008006" key="11">
    <source>
        <dbReference type="Google" id="ProtNLM"/>
    </source>
</evidence>
<dbReference type="Pfam" id="PF16403">
    <property type="entry name" value="Bact_surface_Ig-like"/>
    <property type="match status" value="2"/>
</dbReference>
<keyword evidence="2 6" id="KW-0812">Transmembrane</keyword>
<evidence type="ECO:0000256" key="3">
    <source>
        <dbReference type="ARBA" id="ARBA00022989"/>
    </source>
</evidence>
<dbReference type="GO" id="GO:0016020">
    <property type="term" value="C:membrane"/>
    <property type="evidence" value="ECO:0007669"/>
    <property type="project" value="UniProtKB-SubCell"/>
</dbReference>
<feature type="transmembrane region" description="Helical" evidence="6">
    <location>
        <begin position="1549"/>
        <end position="1568"/>
    </location>
</feature>
<dbReference type="Pfam" id="PF08016">
    <property type="entry name" value="PKD_channel"/>
    <property type="match status" value="1"/>
</dbReference>
<keyword evidence="3 6" id="KW-1133">Transmembrane helix</keyword>
<comment type="subcellular location">
    <subcellularLocation>
        <location evidence="1">Membrane</location>
        <topology evidence="1">Multi-pass membrane protein</topology>
    </subcellularLocation>
</comment>
<dbReference type="PANTHER" id="PTHR45691:SF6">
    <property type="entry name" value="PROTEIN DIAPHANOUS"/>
    <property type="match status" value="1"/>
</dbReference>
<feature type="region of interest" description="Disordered" evidence="5">
    <location>
        <begin position="1253"/>
        <end position="1333"/>
    </location>
</feature>
<evidence type="ECO:0000256" key="5">
    <source>
        <dbReference type="SAM" id="MobiDB-lite"/>
    </source>
</evidence>
<keyword evidence="10" id="KW-1185">Reference proteome</keyword>
<comment type="caution">
    <text evidence="9">The sequence shown here is derived from an EMBL/GenBank/DDBJ whole genome shotgun (WGS) entry which is preliminary data.</text>
</comment>
<gene>
    <name evidence="9" type="ORF">CYMTET_53167</name>
</gene>
<dbReference type="InterPro" id="IPR051412">
    <property type="entry name" value="Formin_Homology_Diaphanous_sf"/>
</dbReference>
<organism evidence="9 10">
    <name type="scientific">Cymbomonas tetramitiformis</name>
    <dbReference type="NCBI Taxonomy" id="36881"/>
    <lineage>
        <taxon>Eukaryota</taxon>
        <taxon>Viridiplantae</taxon>
        <taxon>Chlorophyta</taxon>
        <taxon>Pyramimonadophyceae</taxon>
        <taxon>Pyramimonadales</taxon>
        <taxon>Pyramimonadaceae</taxon>
        <taxon>Cymbomonas</taxon>
    </lineage>
</organism>
<feature type="transmembrane region" description="Helical" evidence="6">
    <location>
        <begin position="1687"/>
        <end position="1706"/>
    </location>
</feature>
<feature type="domain" description="Pesticidal crystal protein Cry22Aa Ig-like" evidence="8">
    <location>
        <begin position="535"/>
        <end position="570"/>
    </location>
</feature>
<feature type="compositionally biased region" description="Pro residues" evidence="5">
    <location>
        <begin position="1253"/>
        <end position="1274"/>
    </location>
</feature>
<dbReference type="EMBL" id="LGRX02034891">
    <property type="protein sequence ID" value="KAK3236708.1"/>
    <property type="molecule type" value="Genomic_DNA"/>
</dbReference>
<reference evidence="9 10" key="1">
    <citation type="journal article" date="2015" name="Genome Biol. Evol.">
        <title>Comparative Genomics of a Bacterivorous Green Alga Reveals Evolutionary Causalities and Consequences of Phago-Mixotrophic Mode of Nutrition.</title>
        <authorList>
            <person name="Burns J.A."/>
            <person name="Paasch A."/>
            <person name="Narechania A."/>
            <person name="Kim E."/>
        </authorList>
    </citation>
    <scope>NUCLEOTIDE SEQUENCE [LARGE SCALE GENOMIC DNA]</scope>
    <source>
        <strain evidence="9 10">PLY_AMNH</strain>
    </source>
</reference>
<keyword evidence="4 6" id="KW-0472">Membrane</keyword>
<dbReference type="InterPro" id="IPR032179">
    <property type="entry name" value="Cry22Aa_Ig-like"/>
</dbReference>
<feature type="compositionally biased region" description="Acidic residues" evidence="5">
    <location>
        <begin position="1323"/>
        <end position="1333"/>
    </location>
</feature>
<evidence type="ECO:0000259" key="7">
    <source>
        <dbReference type="Pfam" id="PF08016"/>
    </source>
</evidence>
<evidence type="ECO:0000313" key="9">
    <source>
        <dbReference type="EMBL" id="KAK3236708.1"/>
    </source>
</evidence>
<dbReference type="PANTHER" id="PTHR45691">
    <property type="entry name" value="PROTEIN DIAPHANOUS"/>
    <property type="match status" value="1"/>
</dbReference>
<name>A0AAE0EQ10_9CHLO</name>
<feature type="region of interest" description="Disordered" evidence="5">
    <location>
        <begin position="1201"/>
        <end position="1222"/>
    </location>
</feature>
<evidence type="ECO:0000313" key="10">
    <source>
        <dbReference type="Proteomes" id="UP001190700"/>
    </source>
</evidence>
<dbReference type="GO" id="GO:0030041">
    <property type="term" value="P:actin filament polymerization"/>
    <property type="evidence" value="ECO:0007669"/>
    <property type="project" value="TreeGrafter"/>
</dbReference>
<feature type="region of interest" description="Disordered" evidence="5">
    <location>
        <begin position="127"/>
        <end position="146"/>
    </location>
</feature>
<evidence type="ECO:0000256" key="1">
    <source>
        <dbReference type="ARBA" id="ARBA00004141"/>
    </source>
</evidence>
<protein>
    <recommendedName>
        <fullName evidence="11">Polycystin cation channel PKD1/PKD2 domain-containing protein</fullName>
    </recommendedName>
</protein>
<feature type="domain" description="Polycystin cation channel PKD1/PKD2" evidence="7">
    <location>
        <begin position="1683"/>
        <end position="1830"/>
    </location>
</feature>
<accession>A0AAE0EQ10</accession>
<feature type="transmembrane region" description="Helical" evidence="6">
    <location>
        <begin position="1734"/>
        <end position="1759"/>
    </location>
</feature>